<protein>
    <submittedName>
        <fullName evidence="2">Cobalamin biosynthesis protein</fullName>
    </submittedName>
</protein>
<dbReference type="Gene3D" id="3.30.420.180">
    <property type="entry name" value="CobE/GbiG C-terminal domain"/>
    <property type="match status" value="1"/>
</dbReference>
<organism evidence="2 3">
    <name type="scientific">Paracoccus fistulariae</name>
    <dbReference type="NCBI Taxonomy" id="658446"/>
    <lineage>
        <taxon>Bacteria</taxon>
        <taxon>Pseudomonadati</taxon>
        <taxon>Pseudomonadota</taxon>
        <taxon>Alphaproteobacteria</taxon>
        <taxon>Rhodobacterales</taxon>
        <taxon>Paracoccaceae</taxon>
        <taxon>Paracoccus</taxon>
    </lineage>
</organism>
<dbReference type="InterPro" id="IPR036518">
    <property type="entry name" value="CobE/GbiG_C_sf"/>
</dbReference>
<name>A0ABY7SLY1_9RHOB</name>
<accession>A0ABY7SLY1</accession>
<proteinExistence type="predicted"/>
<dbReference type="EMBL" id="CP067136">
    <property type="protein sequence ID" value="WCR07899.1"/>
    <property type="molecule type" value="Genomic_DNA"/>
</dbReference>
<evidence type="ECO:0000259" key="1">
    <source>
        <dbReference type="Pfam" id="PF01890"/>
    </source>
</evidence>
<sequence>MIAAGFGFRSGATIQSLLDALACANPEGRAFQRIATADDKAEAEVFQMLSTHLRIAAQGIDQATLTAQTTMTQSIAALAARGIGSLAEAAALAAAGPGARLLAARVISHDGMATCALALGTAL</sequence>
<dbReference type="SUPFAM" id="SSF159664">
    <property type="entry name" value="CobE/GbiG C-terminal domain-like"/>
    <property type="match status" value="1"/>
</dbReference>
<evidence type="ECO:0000313" key="2">
    <source>
        <dbReference type="EMBL" id="WCR07899.1"/>
    </source>
</evidence>
<dbReference type="Pfam" id="PF01890">
    <property type="entry name" value="CbiG_C"/>
    <property type="match status" value="1"/>
</dbReference>
<dbReference type="RefSeq" id="WP_271882377.1">
    <property type="nucleotide sequence ID" value="NZ_CP067136.1"/>
</dbReference>
<gene>
    <name evidence="2" type="ORF">JHX87_03470</name>
</gene>
<evidence type="ECO:0000313" key="3">
    <source>
        <dbReference type="Proteomes" id="UP001219349"/>
    </source>
</evidence>
<reference evidence="2 3" key="1">
    <citation type="submission" date="2021-01" db="EMBL/GenBank/DDBJ databases">
        <title>Biogeographic distribution of Paracoccus.</title>
        <authorList>
            <person name="Hollensteiner J."/>
            <person name="Leineberger J."/>
            <person name="Brinkhoff T."/>
            <person name="Daniel R."/>
        </authorList>
    </citation>
    <scope>NUCLEOTIDE SEQUENCE [LARGE SCALE GENOMIC DNA]</scope>
    <source>
        <strain evidence="2 3">KCTC 22803</strain>
    </source>
</reference>
<dbReference type="InterPro" id="IPR002750">
    <property type="entry name" value="CobE/GbiG_C"/>
</dbReference>
<keyword evidence="3" id="KW-1185">Reference proteome</keyword>
<dbReference type="Proteomes" id="UP001219349">
    <property type="component" value="Chromosome"/>
</dbReference>
<feature type="domain" description="CobE/GbiG C-terminal" evidence="1">
    <location>
        <begin position="2"/>
        <end position="118"/>
    </location>
</feature>